<proteinExistence type="predicted"/>
<evidence type="ECO:0000313" key="1">
    <source>
        <dbReference type="EMBL" id="MFC5823228.1"/>
    </source>
</evidence>
<evidence type="ECO:0008006" key="3">
    <source>
        <dbReference type="Google" id="ProtNLM"/>
    </source>
</evidence>
<organism evidence="1 2">
    <name type="scientific">Nonomuraea insulae</name>
    <dbReference type="NCBI Taxonomy" id="1616787"/>
    <lineage>
        <taxon>Bacteria</taxon>
        <taxon>Bacillati</taxon>
        <taxon>Actinomycetota</taxon>
        <taxon>Actinomycetes</taxon>
        <taxon>Streptosporangiales</taxon>
        <taxon>Streptosporangiaceae</taxon>
        <taxon>Nonomuraea</taxon>
    </lineage>
</organism>
<dbReference type="RefSeq" id="WP_379512757.1">
    <property type="nucleotide sequence ID" value="NZ_JBHSPA010000006.1"/>
</dbReference>
<sequence length="321" mass="35191">MVEINKHVINNGLDFLESAVELLGTGDKRDTKYAALHLSASIETLLKVRLAREHWTLVVADPAKAQRTKYETGDVKSVSIDQALDRLTKIANVAISAKDLSSFQGLGRVRNQIAHFALIDDDPLATQATVARAMEALIRFIEQELAPGADAEEQEIIDATYTHVMEQIHKIKVLVRERMKALTSTIAQTDLPVVKCPQCLQDAYLFADGSPGACLFCSYEKPGDVAADDYASGVLGESEYRTVKHGGRWIITYCHNCSTKALVEGIVTVGAVEATHGCFACGYSGDLEDLEECTECGEWVSAKPDMVALCTNCWDRKIYTD</sequence>
<dbReference type="Proteomes" id="UP001596058">
    <property type="component" value="Unassembled WGS sequence"/>
</dbReference>
<protein>
    <recommendedName>
        <fullName evidence="3">DUF4145 domain-containing protein</fullName>
    </recommendedName>
</protein>
<accession>A0ABW1CC33</accession>
<gene>
    <name evidence="1" type="ORF">ACFPZ3_05110</name>
</gene>
<comment type="caution">
    <text evidence="1">The sequence shown here is derived from an EMBL/GenBank/DDBJ whole genome shotgun (WGS) entry which is preliminary data.</text>
</comment>
<name>A0ABW1CC33_9ACTN</name>
<dbReference type="EMBL" id="JBHSPA010000006">
    <property type="protein sequence ID" value="MFC5823228.1"/>
    <property type="molecule type" value="Genomic_DNA"/>
</dbReference>
<keyword evidence="2" id="KW-1185">Reference proteome</keyword>
<evidence type="ECO:0000313" key="2">
    <source>
        <dbReference type="Proteomes" id="UP001596058"/>
    </source>
</evidence>
<reference evidence="2" key="1">
    <citation type="journal article" date="2019" name="Int. J. Syst. Evol. Microbiol.">
        <title>The Global Catalogue of Microorganisms (GCM) 10K type strain sequencing project: providing services to taxonomists for standard genome sequencing and annotation.</title>
        <authorList>
            <consortium name="The Broad Institute Genomics Platform"/>
            <consortium name="The Broad Institute Genome Sequencing Center for Infectious Disease"/>
            <person name="Wu L."/>
            <person name="Ma J."/>
        </authorList>
    </citation>
    <scope>NUCLEOTIDE SEQUENCE [LARGE SCALE GENOMIC DNA]</scope>
    <source>
        <strain evidence="2">CCUG 53903</strain>
    </source>
</reference>